<accession>A0A9X3CYF8</accession>
<evidence type="ECO:0000313" key="3">
    <source>
        <dbReference type="EMBL" id="MCX2838842.1"/>
    </source>
</evidence>
<feature type="compositionally biased region" description="Basic and acidic residues" evidence="2">
    <location>
        <begin position="1"/>
        <end position="18"/>
    </location>
</feature>
<sequence length="137" mass="14679">MFKQEKAKQVKENSKEQNKISQGTKITGNIEAKGCFRIDGHVEGTVKTPGKVVIGKDGFVTGELSCENADIEGKFNGKLKITGTLSLRSTAVIDGEAVVARLAVEPGATFNATCTMRGGVKAIHNERGERKEQEQSA</sequence>
<organism evidence="3 4">
    <name type="scientific">Salinimicrobium profundisediminis</name>
    <dbReference type="NCBI Taxonomy" id="2994553"/>
    <lineage>
        <taxon>Bacteria</taxon>
        <taxon>Pseudomonadati</taxon>
        <taxon>Bacteroidota</taxon>
        <taxon>Flavobacteriia</taxon>
        <taxon>Flavobacteriales</taxon>
        <taxon>Flavobacteriaceae</taxon>
        <taxon>Salinimicrobium</taxon>
    </lineage>
</organism>
<proteinExistence type="inferred from homology"/>
<dbReference type="RefSeq" id="WP_266070146.1">
    <property type="nucleotide sequence ID" value="NZ_JAPJDA010000018.1"/>
</dbReference>
<dbReference type="PANTHER" id="PTHR35024:SF4">
    <property type="entry name" value="POLYMER-FORMING CYTOSKELETAL PROTEIN"/>
    <property type="match status" value="1"/>
</dbReference>
<reference evidence="3" key="1">
    <citation type="submission" date="2022-11" db="EMBL/GenBank/DDBJ databases">
        <title>Salinimicrobium profundisediminis sp. nov., isolated from deep-sea sediment of the Mariana Trench.</title>
        <authorList>
            <person name="Fu H."/>
        </authorList>
    </citation>
    <scope>NUCLEOTIDE SEQUENCE</scope>
    <source>
        <strain evidence="3">MT39</strain>
    </source>
</reference>
<dbReference type="PANTHER" id="PTHR35024">
    <property type="entry name" value="HYPOTHETICAL CYTOSOLIC PROTEIN"/>
    <property type="match status" value="1"/>
</dbReference>
<evidence type="ECO:0000256" key="1">
    <source>
        <dbReference type="ARBA" id="ARBA00044755"/>
    </source>
</evidence>
<keyword evidence="4" id="KW-1185">Reference proteome</keyword>
<name>A0A9X3CYF8_9FLAO</name>
<dbReference type="InterPro" id="IPR007607">
    <property type="entry name" value="BacA/B"/>
</dbReference>
<dbReference type="Pfam" id="PF04519">
    <property type="entry name" value="Bactofilin"/>
    <property type="match status" value="1"/>
</dbReference>
<dbReference type="Proteomes" id="UP001148482">
    <property type="component" value="Unassembled WGS sequence"/>
</dbReference>
<gene>
    <name evidence="3" type="ORF">OQ279_11860</name>
</gene>
<comment type="caution">
    <text evidence="3">The sequence shown here is derived from an EMBL/GenBank/DDBJ whole genome shotgun (WGS) entry which is preliminary data.</text>
</comment>
<evidence type="ECO:0000313" key="4">
    <source>
        <dbReference type="Proteomes" id="UP001148482"/>
    </source>
</evidence>
<evidence type="ECO:0000256" key="2">
    <source>
        <dbReference type="SAM" id="MobiDB-lite"/>
    </source>
</evidence>
<dbReference type="EMBL" id="JAPJDA010000018">
    <property type="protein sequence ID" value="MCX2838842.1"/>
    <property type="molecule type" value="Genomic_DNA"/>
</dbReference>
<protein>
    <submittedName>
        <fullName evidence="3">Polymer-forming cytoskeletal protein</fullName>
    </submittedName>
</protein>
<dbReference type="AlphaFoldDB" id="A0A9X3CYF8"/>
<comment type="similarity">
    <text evidence="1">Belongs to the bactofilin family.</text>
</comment>
<feature type="region of interest" description="Disordered" evidence="2">
    <location>
        <begin position="1"/>
        <end position="22"/>
    </location>
</feature>